<keyword evidence="3" id="KW-1185">Reference proteome</keyword>
<dbReference type="RefSeq" id="WP_169927220.1">
    <property type="nucleotide sequence ID" value="NZ_CP012333.1"/>
</dbReference>
<name>A0A0K1PKN3_9BACT</name>
<gene>
    <name evidence="2" type="ORF">AKJ09_00749</name>
</gene>
<sequence length="58" mass="6171">MKSMSKLVKDTRGANFVEYLVIVGVVALVGLTAFVAFGGKVTTKIGQEGDRVNSIQVQ</sequence>
<feature type="transmembrane region" description="Helical" evidence="1">
    <location>
        <begin position="16"/>
        <end position="37"/>
    </location>
</feature>
<evidence type="ECO:0008006" key="4">
    <source>
        <dbReference type="Google" id="ProtNLM"/>
    </source>
</evidence>
<evidence type="ECO:0000313" key="3">
    <source>
        <dbReference type="Proteomes" id="UP000064967"/>
    </source>
</evidence>
<organism evidence="2 3">
    <name type="scientific">Labilithrix luteola</name>
    <dbReference type="NCBI Taxonomy" id="1391654"/>
    <lineage>
        <taxon>Bacteria</taxon>
        <taxon>Pseudomonadati</taxon>
        <taxon>Myxococcota</taxon>
        <taxon>Polyangia</taxon>
        <taxon>Polyangiales</taxon>
        <taxon>Labilitrichaceae</taxon>
        <taxon>Labilithrix</taxon>
    </lineage>
</organism>
<evidence type="ECO:0000256" key="1">
    <source>
        <dbReference type="SAM" id="Phobius"/>
    </source>
</evidence>
<keyword evidence="1" id="KW-1133">Transmembrane helix</keyword>
<evidence type="ECO:0000313" key="2">
    <source>
        <dbReference type="EMBL" id="AKU94085.1"/>
    </source>
</evidence>
<reference evidence="2 3" key="1">
    <citation type="submission" date="2015-08" db="EMBL/GenBank/DDBJ databases">
        <authorList>
            <person name="Babu N.S."/>
            <person name="Beckwith C.J."/>
            <person name="Beseler K.G."/>
            <person name="Brison A."/>
            <person name="Carone J.V."/>
            <person name="Caskin T.P."/>
            <person name="Diamond M."/>
            <person name="Durham M.E."/>
            <person name="Foxe J.M."/>
            <person name="Go M."/>
            <person name="Henderson B.A."/>
            <person name="Jones I.B."/>
            <person name="McGettigan J.A."/>
            <person name="Micheletti S.J."/>
            <person name="Nasrallah M.E."/>
            <person name="Ortiz D."/>
            <person name="Piller C.R."/>
            <person name="Privatt S.R."/>
            <person name="Schneider S.L."/>
            <person name="Sharp S."/>
            <person name="Smith T.C."/>
            <person name="Stanton J.D."/>
            <person name="Ullery H.E."/>
            <person name="Wilson R.J."/>
            <person name="Serrano M.G."/>
            <person name="Buck G."/>
            <person name="Lee V."/>
            <person name="Wang Y."/>
            <person name="Carvalho R."/>
            <person name="Voegtly L."/>
            <person name="Shi R."/>
            <person name="Duckworth R."/>
            <person name="Johnson A."/>
            <person name="Loviza R."/>
            <person name="Walstead R."/>
            <person name="Shah Z."/>
            <person name="Kiflezghi M."/>
            <person name="Wade K."/>
            <person name="Ball S.L."/>
            <person name="Bradley K.W."/>
            <person name="Asai D.J."/>
            <person name="Bowman C.A."/>
            <person name="Russell D.A."/>
            <person name="Pope W.H."/>
            <person name="Jacobs-Sera D."/>
            <person name="Hendrix R.W."/>
            <person name="Hatfull G.F."/>
        </authorList>
    </citation>
    <scope>NUCLEOTIDE SEQUENCE [LARGE SCALE GENOMIC DNA]</scope>
    <source>
        <strain evidence="2 3">DSM 27648</strain>
    </source>
</reference>
<dbReference type="Proteomes" id="UP000064967">
    <property type="component" value="Chromosome"/>
</dbReference>
<proteinExistence type="predicted"/>
<keyword evidence="1" id="KW-0472">Membrane</keyword>
<dbReference type="AlphaFoldDB" id="A0A0K1PKN3"/>
<keyword evidence="1" id="KW-0812">Transmembrane</keyword>
<dbReference type="STRING" id="1391654.AKJ09_00749"/>
<protein>
    <recommendedName>
        <fullName evidence="4">Flp pilus assembly protein, pilin Flp</fullName>
    </recommendedName>
</protein>
<accession>A0A0K1PKN3</accession>
<dbReference type="KEGG" id="llu:AKJ09_00749"/>
<dbReference type="EMBL" id="CP012333">
    <property type="protein sequence ID" value="AKU94085.1"/>
    <property type="molecule type" value="Genomic_DNA"/>
</dbReference>